<dbReference type="Proteomes" id="UP000887580">
    <property type="component" value="Unplaced"/>
</dbReference>
<reference evidence="2" key="1">
    <citation type="submission" date="2022-11" db="UniProtKB">
        <authorList>
            <consortium name="WormBaseParasite"/>
        </authorList>
    </citation>
    <scope>IDENTIFICATION</scope>
</reference>
<proteinExistence type="predicted"/>
<name>A0AC35GIM3_9BILA</name>
<sequence length="96" mass="11869">MSCDLQFLWFFWTTSLHIPRFFFNFLYMSNPNPFFCYRSHLSPFLFFRTSLSHLLLYNSFPLAFYFRTLKMKTCKRLISFFYIVMFRFSSISFGKH</sequence>
<organism evidence="1 2">
    <name type="scientific">Panagrolaimus sp. PS1159</name>
    <dbReference type="NCBI Taxonomy" id="55785"/>
    <lineage>
        <taxon>Eukaryota</taxon>
        <taxon>Metazoa</taxon>
        <taxon>Ecdysozoa</taxon>
        <taxon>Nematoda</taxon>
        <taxon>Chromadorea</taxon>
        <taxon>Rhabditida</taxon>
        <taxon>Tylenchina</taxon>
        <taxon>Panagrolaimomorpha</taxon>
        <taxon>Panagrolaimoidea</taxon>
        <taxon>Panagrolaimidae</taxon>
        <taxon>Panagrolaimus</taxon>
    </lineage>
</organism>
<evidence type="ECO:0000313" key="1">
    <source>
        <dbReference type="Proteomes" id="UP000887580"/>
    </source>
</evidence>
<accession>A0AC35GIM3</accession>
<dbReference type="WBParaSite" id="PS1159_v2.g5384.t1">
    <property type="protein sequence ID" value="PS1159_v2.g5384.t1"/>
    <property type="gene ID" value="PS1159_v2.g5384"/>
</dbReference>
<evidence type="ECO:0000313" key="2">
    <source>
        <dbReference type="WBParaSite" id="PS1159_v2.g5384.t1"/>
    </source>
</evidence>
<protein>
    <submittedName>
        <fullName evidence="2">Uncharacterized protein</fullName>
    </submittedName>
</protein>